<evidence type="ECO:0000313" key="2">
    <source>
        <dbReference type="Proteomes" id="UP001303046"/>
    </source>
</evidence>
<reference evidence="1 2" key="1">
    <citation type="submission" date="2023-08" db="EMBL/GenBank/DDBJ databases">
        <title>A Necator americanus chromosomal reference genome.</title>
        <authorList>
            <person name="Ilik V."/>
            <person name="Petrzelkova K.J."/>
            <person name="Pardy F."/>
            <person name="Fuh T."/>
            <person name="Niatou-Singa F.S."/>
            <person name="Gouil Q."/>
            <person name="Baker L."/>
            <person name="Ritchie M.E."/>
            <person name="Jex A.R."/>
            <person name="Gazzola D."/>
            <person name="Li H."/>
            <person name="Toshio Fujiwara R."/>
            <person name="Zhan B."/>
            <person name="Aroian R.V."/>
            <person name="Pafco B."/>
            <person name="Schwarz E.M."/>
        </authorList>
    </citation>
    <scope>NUCLEOTIDE SEQUENCE [LARGE SCALE GENOMIC DNA]</scope>
    <source>
        <strain evidence="1 2">Aroian</strain>
        <tissue evidence="1">Whole animal</tissue>
    </source>
</reference>
<evidence type="ECO:0000313" key="1">
    <source>
        <dbReference type="EMBL" id="KAK6751110.1"/>
    </source>
</evidence>
<dbReference type="EMBL" id="JAVFWL010000004">
    <property type="protein sequence ID" value="KAK6751110.1"/>
    <property type="molecule type" value="Genomic_DNA"/>
</dbReference>
<dbReference type="Proteomes" id="UP001303046">
    <property type="component" value="Unassembled WGS sequence"/>
</dbReference>
<organism evidence="1 2">
    <name type="scientific">Necator americanus</name>
    <name type="common">Human hookworm</name>
    <dbReference type="NCBI Taxonomy" id="51031"/>
    <lineage>
        <taxon>Eukaryota</taxon>
        <taxon>Metazoa</taxon>
        <taxon>Ecdysozoa</taxon>
        <taxon>Nematoda</taxon>
        <taxon>Chromadorea</taxon>
        <taxon>Rhabditida</taxon>
        <taxon>Rhabditina</taxon>
        <taxon>Rhabditomorpha</taxon>
        <taxon>Strongyloidea</taxon>
        <taxon>Ancylostomatidae</taxon>
        <taxon>Bunostominae</taxon>
        <taxon>Necator</taxon>
    </lineage>
</organism>
<proteinExistence type="predicted"/>
<dbReference type="SUPFAM" id="SSF56672">
    <property type="entry name" value="DNA/RNA polymerases"/>
    <property type="match status" value="1"/>
</dbReference>
<gene>
    <name evidence="1" type="primary">Necator_chrIV.g16137</name>
    <name evidence="1" type="ORF">RB195_002841</name>
</gene>
<dbReference type="PANTHER" id="PTHR47331">
    <property type="entry name" value="PHD-TYPE DOMAIN-CONTAINING PROTEIN"/>
    <property type="match status" value="1"/>
</dbReference>
<sequence length="287" mass="32983">MKKTNLDESIEKFWKRESFGTGDEACCSDDATCVDFFNATTRYNEREKRYYTRLPFKVEKSCLPDNFNHSLACLRSNWKALTKKSEYLDRYNDIIQDQLQKGIIGELPPSQTTQPGTFLSHHAVINESKKQTKIRLVYNGSARVRNAPSLNDCLYRGPVLLPDLSGILLKIRLTLILLTGDIEKAYLMVGLQECDRPSTKFLWLQNHRHPPTNDNLIFYFLRVPFGLICSKFILAATIHLHLTETATPLSQEILESCYVTTSSFLHHQWTRPCKNTSKQKSSSRSLV</sequence>
<comment type="caution">
    <text evidence="1">The sequence shown here is derived from an EMBL/GenBank/DDBJ whole genome shotgun (WGS) entry which is preliminary data.</text>
</comment>
<dbReference type="PANTHER" id="PTHR47331:SF5">
    <property type="entry name" value="RIBONUCLEASE H"/>
    <property type="match status" value="1"/>
</dbReference>
<keyword evidence="2" id="KW-1185">Reference proteome</keyword>
<protein>
    <submittedName>
        <fullName evidence="1">Uncharacterized protein</fullName>
    </submittedName>
</protein>
<accession>A0ABR1DMA1</accession>
<dbReference type="InterPro" id="IPR043502">
    <property type="entry name" value="DNA/RNA_pol_sf"/>
</dbReference>
<name>A0ABR1DMA1_NECAM</name>